<dbReference type="EMBL" id="KI913958">
    <property type="protein sequence ID" value="ETW03985.1"/>
    <property type="molecule type" value="Genomic_DNA"/>
</dbReference>
<dbReference type="AlphaFoldDB" id="A0A024UCQ9"/>
<evidence type="ECO:0000313" key="3">
    <source>
        <dbReference type="EMBL" id="ETW03985.1"/>
    </source>
</evidence>
<gene>
    <name evidence="3" type="ORF">H310_04392</name>
</gene>
<evidence type="ECO:0000256" key="1">
    <source>
        <dbReference type="SAM" id="MobiDB-lite"/>
    </source>
</evidence>
<organism evidence="3">
    <name type="scientific">Aphanomyces invadans</name>
    <dbReference type="NCBI Taxonomy" id="157072"/>
    <lineage>
        <taxon>Eukaryota</taxon>
        <taxon>Sar</taxon>
        <taxon>Stramenopiles</taxon>
        <taxon>Oomycota</taxon>
        <taxon>Saprolegniomycetes</taxon>
        <taxon>Saprolegniales</taxon>
        <taxon>Verrucalvaceae</taxon>
        <taxon>Aphanomyces</taxon>
    </lineage>
</organism>
<sequence length="224" mass="23495">MRRVLCLLGLLAANVVGGPGVLPGDFQDKFNHMMPPPRQVSRPPTTSPTTGPEFESGELTGCDNGDTAVDVDGADGRFCVDKLYHCGREVPQGPCPPPQDGLPFGSYCAVTSTGLIKCVAKVNGQVVVPVMYIPDPAPKVPVTPHPTVTKSFEDGQLSECGDELSPIAVLLVDGANETFCIDASFACSNFLPDGPCPPPQPGLPKGSACRQLDSQVFGCVERTV</sequence>
<dbReference type="OrthoDB" id="148662at2759"/>
<dbReference type="RefSeq" id="XP_008866941.1">
    <property type="nucleotide sequence ID" value="XM_008868719.1"/>
</dbReference>
<keyword evidence="2" id="KW-0732">Signal</keyword>
<name>A0A024UCQ9_9STRA</name>
<dbReference type="eggNOG" id="ENOG502SFHT">
    <property type="taxonomic scope" value="Eukaryota"/>
</dbReference>
<reference evidence="3" key="1">
    <citation type="submission" date="2013-12" db="EMBL/GenBank/DDBJ databases">
        <title>The Genome Sequence of Aphanomyces invadans NJM9701.</title>
        <authorList>
            <consortium name="The Broad Institute Genomics Platform"/>
            <person name="Russ C."/>
            <person name="Tyler B."/>
            <person name="van West P."/>
            <person name="Dieguez-Uribeondo J."/>
            <person name="Young S.K."/>
            <person name="Zeng Q."/>
            <person name="Gargeya S."/>
            <person name="Fitzgerald M."/>
            <person name="Abouelleil A."/>
            <person name="Alvarado L."/>
            <person name="Chapman S.B."/>
            <person name="Gainer-Dewar J."/>
            <person name="Goldberg J."/>
            <person name="Griggs A."/>
            <person name="Gujja S."/>
            <person name="Hansen M."/>
            <person name="Howarth C."/>
            <person name="Imamovic A."/>
            <person name="Ireland A."/>
            <person name="Larimer J."/>
            <person name="McCowan C."/>
            <person name="Murphy C."/>
            <person name="Pearson M."/>
            <person name="Poon T.W."/>
            <person name="Priest M."/>
            <person name="Roberts A."/>
            <person name="Saif S."/>
            <person name="Shea T."/>
            <person name="Sykes S."/>
            <person name="Wortman J."/>
            <person name="Nusbaum C."/>
            <person name="Birren B."/>
        </authorList>
    </citation>
    <scope>NUCLEOTIDE SEQUENCE [LARGE SCALE GENOMIC DNA]</scope>
    <source>
        <strain evidence="3">NJM9701</strain>
    </source>
</reference>
<proteinExistence type="predicted"/>
<protein>
    <submittedName>
        <fullName evidence="3">Uncharacterized protein</fullName>
    </submittedName>
</protein>
<dbReference type="GeneID" id="20081442"/>
<feature type="region of interest" description="Disordered" evidence="1">
    <location>
        <begin position="32"/>
        <end position="63"/>
    </location>
</feature>
<feature type="signal peptide" evidence="2">
    <location>
        <begin position="1"/>
        <end position="17"/>
    </location>
</feature>
<accession>A0A024UCQ9</accession>
<feature type="chain" id="PRO_5001535003" evidence="2">
    <location>
        <begin position="18"/>
        <end position="224"/>
    </location>
</feature>
<feature type="compositionally biased region" description="Low complexity" evidence="1">
    <location>
        <begin position="39"/>
        <end position="52"/>
    </location>
</feature>
<dbReference type="VEuPathDB" id="FungiDB:H310_04392"/>
<evidence type="ECO:0000256" key="2">
    <source>
        <dbReference type="SAM" id="SignalP"/>
    </source>
</evidence>